<evidence type="ECO:0000313" key="13">
    <source>
        <dbReference type="Proteomes" id="UP000054454"/>
    </source>
</evidence>
<dbReference type="InterPro" id="IPR001678">
    <property type="entry name" value="MeTrfase_RsmB-F_NOP2_dom"/>
</dbReference>
<evidence type="ECO:0000256" key="1">
    <source>
        <dbReference type="ARBA" id="ARBA00004123"/>
    </source>
</evidence>
<keyword evidence="5 10" id="KW-0808">Transferase</keyword>
<dbReference type="GO" id="GO:0000049">
    <property type="term" value="F:tRNA binding"/>
    <property type="evidence" value="ECO:0007669"/>
    <property type="project" value="UniProtKB-KW"/>
</dbReference>
<evidence type="ECO:0000313" key="12">
    <source>
        <dbReference type="EMBL" id="KTW26404.1"/>
    </source>
</evidence>
<evidence type="ECO:0000256" key="3">
    <source>
        <dbReference type="ARBA" id="ARBA00022555"/>
    </source>
</evidence>
<keyword evidence="7" id="KW-0819">tRNA processing</keyword>
<dbReference type="PROSITE" id="PS01153">
    <property type="entry name" value="NOL1_NOP2_SUN"/>
    <property type="match status" value="1"/>
</dbReference>
<dbReference type="Proteomes" id="UP000054454">
    <property type="component" value="Unassembled WGS sequence"/>
</dbReference>
<dbReference type="Pfam" id="PF01189">
    <property type="entry name" value="Methyltr_RsmB-F"/>
    <property type="match status" value="1"/>
</dbReference>
<dbReference type="AlphaFoldDB" id="A0A0W4ZDD9"/>
<dbReference type="PANTHER" id="PTHR22808:SF1">
    <property type="entry name" value="RNA CYTOSINE-C(5)-METHYLTRANSFERASE NSUN2-RELATED"/>
    <property type="match status" value="1"/>
</dbReference>
<proteinExistence type="inferred from homology"/>
<dbReference type="OrthoDB" id="6093671at2759"/>
<dbReference type="InterPro" id="IPR023270">
    <property type="entry name" value="RCMT_NCL1"/>
</dbReference>
<dbReference type="RefSeq" id="XP_018224852.1">
    <property type="nucleotide sequence ID" value="XM_018371411.1"/>
</dbReference>
<feature type="binding site" evidence="10">
    <location>
        <position position="206"/>
    </location>
    <ligand>
        <name>S-adenosyl-L-methionine</name>
        <dbReference type="ChEBI" id="CHEBI:59789"/>
    </ligand>
</feature>
<evidence type="ECO:0000256" key="7">
    <source>
        <dbReference type="ARBA" id="ARBA00022694"/>
    </source>
</evidence>
<evidence type="ECO:0000256" key="9">
    <source>
        <dbReference type="ARBA" id="ARBA00023242"/>
    </source>
</evidence>
<comment type="subcellular location">
    <subcellularLocation>
        <location evidence="1">Nucleus</location>
    </subcellularLocation>
</comment>
<keyword evidence="6 10" id="KW-0949">S-adenosyl-L-methionine</keyword>
<dbReference type="SUPFAM" id="SSF53335">
    <property type="entry name" value="S-adenosyl-L-methionine-dependent methyltransferases"/>
    <property type="match status" value="1"/>
</dbReference>
<dbReference type="Gene3D" id="3.40.50.150">
    <property type="entry name" value="Vaccinia Virus protein VP39"/>
    <property type="match status" value="1"/>
</dbReference>
<evidence type="ECO:0000256" key="5">
    <source>
        <dbReference type="ARBA" id="ARBA00022679"/>
    </source>
</evidence>
<dbReference type="Pfam" id="PF25378">
    <property type="entry name" value="PUA_NSUN2"/>
    <property type="match status" value="1"/>
</dbReference>
<reference evidence="13" key="1">
    <citation type="journal article" date="2016" name="Nat. Commun.">
        <title>Genome analysis of three Pneumocystis species reveals adaptation mechanisms to life exclusively in mammalian hosts.</title>
        <authorList>
            <person name="Ma L."/>
            <person name="Chen Z."/>
            <person name="Huang D.W."/>
            <person name="Kutty G."/>
            <person name="Ishihara M."/>
            <person name="Wang H."/>
            <person name="Abouelleil A."/>
            <person name="Bishop L."/>
            <person name="Davey E."/>
            <person name="Deng R."/>
            <person name="Deng X."/>
            <person name="Fan L."/>
            <person name="Fantoni G."/>
            <person name="Fitzgerald M."/>
            <person name="Gogineni E."/>
            <person name="Goldberg J.M."/>
            <person name="Handley G."/>
            <person name="Hu X."/>
            <person name="Huber C."/>
            <person name="Jiao X."/>
            <person name="Jones K."/>
            <person name="Levin J.Z."/>
            <person name="Liu Y."/>
            <person name="Macdonald P."/>
            <person name="Melnikov A."/>
            <person name="Raley C."/>
            <person name="Sassi M."/>
            <person name="Sherman B.T."/>
            <person name="Song X."/>
            <person name="Sykes S."/>
            <person name="Tran B."/>
            <person name="Walsh L."/>
            <person name="Xia Y."/>
            <person name="Yang J."/>
            <person name="Young S."/>
            <person name="Zeng Q."/>
            <person name="Zheng X."/>
            <person name="Stephens R."/>
            <person name="Nusbaum C."/>
            <person name="Birren B.W."/>
            <person name="Azadi P."/>
            <person name="Lempicki R.A."/>
            <person name="Cuomo C.A."/>
            <person name="Kovacs J.A."/>
        </authorList>
    </citation>
    <scope>NUCLEOTIDE SEQUENCE [LARGE SCALE GENOMIC DNA]</scope>
    <source>
        <strain evidence="13">B80</strain>
    </source>
</reference>
<dbReference type="GO" id="GO:0070301">
    <property type="term" value="P:cellular response to hydrogen peroxide"/>
    <property type="evidence" value="ECO:0007669"/>
    <property type="project" value="EnsemblFungi"/>
</dbReference>
<dbReference type="PROSITE" id="PS51686">
    <property type="entry name" value="SAM_MT_RSMB_NOP"/>
    <property type="match status" value="1"/>
</dbReference>
<evidence type="ECO:0000259" key="11">
    <source>
        <dbReference type="PROSITE" id="PS51686"/>
    </source>
</evidence>
<dbReference type="VEuPathDB" id="FungiDB:T552_02885"/>
<keyword evidence="8 10" id="KW-0694">RNA-binding</keyword>
<evidence type="ECO:0000256" key="6">
    <source>
        <dbReference type="ARBA" id="ARBA00022691"/>
    </source>
</evidence>
<dbReference type="PANTHER" id="PTHR22808">
    <property type="entry name" value="NCL1 YEAST -RELATED NOL1/NOP2/FMU SUN DOMAIN-CONTAINING"/>
    <property type="match status" value="1"/>
</dbReference>
<feature type="binding site" evidence="10">
    <location>
        <position position="179"/>
    </location>
    <ligand>
        <name>S-adenosyl-L-methionine</name>
        <dbReference type="ChEBI" id="CHEBI:59789"/>
    </ligand>
</feature>
<accession>A0A0W4ZDD9</accession>
<keyword evidence="3" id="KW-0820">tRNA-binding</keyword>
<feature type="binding site" evidence="10">
    <location>
        <begin position="142"/>
        <end position="148"/>
    </location>
    <ligand>
        <name>S-adenosyl-L-methionine</name>
        <dbReference type="ChEBI" id="CHEBI:59789"/>
    </ligand>
</feature>
<dbReference type="GO" id="GO:0005634">
    <property type="term" value="C:nucleus"/>
    <property type="evidence" value="ECO:0007669"/>
    <property type="project" value="UniProtKB-SubCell"/>
</dbReference>
<dbReference type="InterPro" id="IPR057286">
    <property type="entry name" value="PUA_NSUN2"/>
</dbReference>
<comment type="caution">
    <text evidence="12">The sequence shown here is derived from an EMBL/GenBank/DDBJ whole genome shotgun (WGS) entry which is preliminary data.</text>
</comment>
<name>A0A0W4ZDD9_PNEC8</name>
<dbReference type="GO" id="GO:0005737">
    <property type="term" value="C:cytoplasm"/>
    <property type="evidence" value="ECO:0007669"/>
    <property type="project" value="TreeGrafter"/>
</dbReference>
<evidence type="ECO:0000256" key="4">
    <source>
        <dbReference type="ARBA" id="ARBA00022603"/>
    </source>
</evidence>
<dbReference type="GO" id="GO:0002127">
    <property type="term" value="P:tRNA wobble base cytosine methylation"/>
    <property type="evidence" value="ECO:0007669"/>
    <property type="project" value="EnsemblFungi"/>
</dbReference>
<feature type="binding site" evidence="10">
    <location>
        <position position="242"/>
    </location>
    <ligand>
        <name>S-adenosyl-L-methionine</name>
        <dbReference type="ChEBI" id="CHEBI:59789"/>
    </ligand>
</feature>
<dbReference type="EMBL" id="LFVZ01000013">
    <property type="protein sequence ID" value="KTW26404.1"/>
    <property type="molecule type" value="Genomic_DNA"/>
</dbReference>
<feature type="active site" description="Nucleophile" evidence="10">
    <location>
        <position position="295"/>
    </location>
</feature>
<evidence type="ECO:0000256" key="10">
    <source>
        <dbReference type="PROSITE-ProRule" id="PRU01023"/>
    </source>
</evidence>
<organism evidence="12 13">
    <name type="scientific">Pneumocystis carinii (strain B80)</name>
    <name type="common">Rat pneumocystis pneumonia agent</name>
    <name type="synonym">Pneumocystis carinii f. sp. carinii</name>
    <dbReference type="NCBI Taxonomy" id="1408658"/>
    <lineage>
        <taxon>Eukaryota</taxon>
        <taxon>Fungi</taxon>
        <taxon>Dikarya</taxon>
        <taxon>Ascomycota</taxon>
        <taxon>Taphrinomycotina</taxon>
        <taxon>Pneumocystomycetes</taxon>
        <taxon>Pneumocystaceae</taxon>
        <taxon>Pneumocystis</taxon>
    </lineage>
</organism>
<dbReference type="InterPro" id="IPR018314">
    <property type="entry name" value="RsmB/NOL1/NOP2-like_CS"/>
</dbReference>
<protein>
    <recommendedName>
        <fullName evidence="11">SAM-dependent MTase RsmB/NOP-type domain-containing protein</fullName>
    </recommendedName>
</protein>
<keyword evidence="4 10" id="KW-0489">Methyltransferase</keyword>
<dbReference type="PRINTS" id="PR02008">
    <property type="entry name" value="RCMTFAMILY"/>
</dbReference>
<sequence length="707" mass="81744">MKNEKMENYYRQQGIIDEDEWDAFMESIRQSLPTTFRIIGSEKNALCIKKYLEDEYFALFKGLKHEDKEIDPPSVIPWYPKELGYSVDVPKTVIRKNKAFKKFQDWLFYETESGNISRQEAVSMIPPLLLDVEPYHSIIDLCAAPGSKTAQFLEAIHDKKRLGTDSSEIYPKGFLIANDVDSKRAYMLVHQIKRFNSPCMIVTNHDASKLPNFYVDDGIDNDLEPSKTARKYILKFDRVLADVPCTGDGAIRKNLNIWKDWDVRQAFGLHTTQVNILIRGLQLLKVNGRLVYSTCSLNPIENEAVVSAVLRIYGNSIKLVDVSDRLPELKRKKGMNTWKVIDSNGEIIEFDERFSLDQKKMPRSLWPPSEEEINKFCLDRCLRIYPHLQNTGGFFVAVFEKIEKLIDMSRKDVEEGLKKQHKRDQDDLGNDATLENDLSKKVKIDASFTNETLQSENSLGGDKDLQNNTITNSLNFSEVQNKDSKTLKNCEHFKFLSDDCEEIKNIKAFYNISNSFPSSQYVVRNVNAIPTHFIYFLSKKIKNILYHNEDRIKFVHGGVKMFTKHEFPRNSSSEDICKWRIQNEGVKLLFPFLGPERVIYASFNELEIFLNHDYPKIDMFPEGKLKTSLEKLSLGCIIMVVDMENEESVKVKLNVTLPIWKSNVSANLMLSKKDRMVLMMRVYGSSHYFEDHPKDDLLLNTSNNIQV</sequence>
<dbReference type="InterPro" id="IPR049560">
    <property type="entry name" value="MeTrfase_RsmB-F_NOP2_cat"/>
</dbReference>
<gene>
    <name evidence="12" type="ORF">T552_02885</name>
</gene>
<keyword evidence="13" id="KW-1185">Reference proteome</keyword>
<dbReference type="Pfam" id="PF25376">
    <property type="entry name" value="Pre-PUA_NSUN2"/>
    <property type="match status" value="1"/>
</dbReference>
<evidence type="ECO:0000256" key="2">
    <source>
        <dbReference type="ARBA" id="ARBA00007494"/>
    </source>
</evidence>
<dbReference type="InterPro" id="IPR023267">
    <property type="entry name" value="RCMT"/>
</dbReference>
<dbReference type="GO" id="GO:0016428">
    <property type="term" value="F:tRNA (cytidine-5-)-methyltransferase activity"/>
    <property type="evidence" value="ECO:0007669"/>
    <property type="project" value="EnsemblFungi"/>
</dbReference>
<dbReference type="PRINTS" id="PR02011">
    <property type="entry name" value="RCMTNCL1"/>
</dbReference>
<feature type="domain" description="SAM-dependent MTase RsmB/NOP-type" evidence="11">
    <location>
        <begin position="24"/>
        <end position="402"/>
    </location>
</feature>
<dbReference type="InterPro" id="IPR029063">
    <property type="entry name" value="SAM-dependent_MTases_sf"/>
</dbReference>
<evidence type="ECO:0000256" key="8">
    <source>
        <dbReference type="ARBA" id="ARBA00022884"/>
    </source>
</evidence>
<dbReference type="GeneID" id="28937614"/>
<comment type="similarity">
    <text evidence="2 10">Belongs to the class I-like SAM-binding methyltransferase superfamily. RsmB/NOP family.</text>
</comment>
<keyword evidence="9" id="KW-0539">Nucleus</keyword>
<dbReference type="InterPro" id="IPR057285">
    <property type="entry name" value="Pre-PUA_NSUN2"/>
</dbReference>